<proteinExistence type="inferred from homology"/>
<dbReference type="PANTHER" id="PTHR13636">
    <property type="entry name" value="TRANSMEMBRANE PROTEIN 258"/>
    <property type="match status" value="1"/>
</dbReference>
<feature type="transmembrane region" description="Helical" evidence="6">
    <location>
        <begin position="108"/>
        <end position="131"/>
    </location>
</feature>
<evidence type="ECO:0000256" key="6">
    <source>
        <dbReference type="RuleBase" id="RU367008"/>
    </source>
</evidence>
<dbReference type="InterPro" id="IPR007915">
    <property type="entry name" value="TMEM258/Ost5"/>
</dbReference>
<keyword evidence="3 6" id="KW-0812">Transmembrane</keyword>
<accession>A0ABD1YSA1</accession>
<dbReference type="EMBL" id="JBHFFA010000003">
    <property type="protein sequence ID" value="KAL2633540.1"/>
    <property type="molecule type" value="Genomic_DNA"/>
</dbReference>
<evidence type="ECO:0000313" key="7">
    <source>
        <dbReference type="EMBL" id="KAL2633540.1"/>
    </source>
</evidence>
<organism evidence="7 8">
    <name type="scientific">Riccia fluitans</name>
    <dbReference type="NCBI Taxonomy" id="41844"/>
    <lineage>
        <taxon>Eukaryota</taxon>
        <taxon>Viridiplantae</taxon>
        <taxon>Streptophyta</taxon>
        <taxon>Embryophyta</taxon>
        <taxon>Marchantiophyta</taxon>
        <taxon>Marchantiopsida</taxon>
        <taxon>Marchantiidae</taxon>
        <taxon>Marchantiales</taxon>
        <taxon>Ricciaceae</taxon>
        <taxon>Riccia</taxon>
    </lineage>
</organism>
<comment type="subcellular location">
    <subcellularLocation>
        <location evidence="1 6">Membrane</location>
        <topology evidence="1 6">Multi-pass membrane protein</topology>
    </subcellularLocation>
</comment>
<dbReference type="Proteomes" id="UP001605036">
    <property type="component" value="Unassembled WGS sequence"/>
</dbReference>
<evidence type="ECO:0000256" key="4">
    <source>
        <dbReference type="ARBA" id="ARBA00022989"/>
    </source>
</evidence>
<dbReference type="Pfam" id="PF05251">
    <property type="entry name" value="Ost5"/>
    <property type="match status" value="1"/>
</dbReference>
<comment type="subunit">
    <text evidence="6">Component of the oligosaccharyltransferase (OST) complex.</text>
</comment>
<dbReference type="GO" id="GO:0006487">
    <property type="term" value="P:protein N-linked glycosylation"/>
    <property type="evidence" value="ECO:0007669"/>
    <property type="project" value="UniProtKB-UniRule"/>
</dbReference>
<gene>
    <name evidence="7" type="ORF">R1flu_005019</name>
</gene>
<sequence>MVHLVSAGQRSRSRLLPPVERALRYNCVNIFLVSRSKSKSAASPHTQPRLHTESKLPWRLPLSRLPVLSQSHSIQSWRCFSSLLVSSRPFFIYEVMTSKFNRSIIREVVTGGLASFFSGFGFLFLLLWTGVSV</sequence>
<evidence type="ECO:0000256" key="2">
    <source>
        <dbReference type="ARBA" id="ARBA00009825"/>
    </source>
</evidence>
<evidence type="ECO:0000313" key="8">
    <source>
        <dbReference type="Proteomes" id="UP001605036"/>
    </source>
</evidence>
<evidence type="ECO:0000256" key="1">
    <source>
        <dbReference type="ARBA" id="ARBA00004141"/>
    </source>
</evidence>
<evidence type="ECO:0000256" key="3">
    <source>
        <dbReference type="ARBA" id="ARBA00022692"/>
    </source>
</evidence>
<protein>
    <recommendedName>
        <fullName evidence="6">Dolichyl-diphosphooligosaccharide-protein glycosyltransferase subunit OST5</fullName>
    </recommendedName>
</protein>
<comment type="caution">
    <text evidence="7">The sequence shown here is derived from an EMBL/GenBank/DDBJ whole genome shotgun (WGS) entry which is preliminary data.</text>
</comment>
<evidence type="ECO:0000256" key="5">
    <source>
        <dbReference type="ARBA" id="ARBA00023136"/>
    </source>
</evidence>
<comment type="function">
    <text evidence="6">Subunit of the oligosaccharyl transferase (OST) complex that catalyzes the initial transfer of a defined glycan (Glc(3)Man(9)GlcNAc(2) in eukaryotes) from the lipid carrier dolichol-pyrophosphate to an asparagine residue within an Asn-X-Ser/Thr consensus motif in nascent polypeptide chains, the first step in protein N-glycosylation. N-glycosylation occurs cotranslationally and the complex associates with the Sec61 complex at the channel-forming translocon complex that mediates protein translocation across the endoplasmic reticulum (ER). All subunits are required for a maximal enzyme activity.</text>
</comment>
<keyword evidence="8" id="KW-1185">Reference proteome</keyword>
<keyword evidence="5 6" id="KW-0472">Membrane</keyword>
<name>A0ABD1YSA1_9MARC</name>
<dbReference type="GO" id="GO:0008250">
    <property type="term" value="C:oligosaccharyltransferase complex"/>
    <property type="evidence" value="ECO:0007669"/>
    <property type="project" value="UniProtKB-UniRule"/>
</dbReference>
<reference evidence="7 8" key="1">
    <citation type="submission" date="2024-09" db="EMBL/GenBank/DDBJ databases">
        <title>Chromosome-scale assembly of Riccia fluitans.</title>
        <authorList>
            <person name="Paukszto L."/>
            <person name="Sawicki J."/>
            <person name="Karawczyk K."/>
            <person name="Piernik-Szablinska J."/>
            <person name="Szczecinska M."/>
            <person name="Mazdziarz M."/>
        </authorList>
    </citation>
    <scope>NUCLEOTIDE SEQUENCE [LARGE SCALE GENOMIC DNA]</scope>
    <source>
        <strain evidence="7">Rf_01</strain>
        <tissue evidence="7">Aerial parts of the thallus</tissue>
    </source>
</reference>
<comment type="caution">
    <text evidence="6">Lacks conserved residue(s) required for the propagation of feature annotation.</text>
</comment>
<comment type="similarity">
    <text evidence="2 6">Belongs to the OST5 family.</text>
</comment>
<keyword evidence="4 6" id="KW-1133">Transmembrane helix</keyword>
<dbReference type="AlphaFoldDB" id="A0ABD1YSA1"/>